<accession>L5JV54</accession>
<name>L5JV54_PTEAL</name>
<dbReference type="InParanoid" id="L5JV54"/>
<protein>
    <submittedName>
        <fullName evidence="1">Uncharacterized protein</fullName>
    </submittedName>
</protein>
<evidence type="ECO:0000313" key="1">
    <source>
        <dbReference type="EMBL" id="ELK02902.1"/>
    </source>
</evidence>
<evidence type="ECO:0000313" key="2">
    <source>
        <dbReference type="Proteomes" id="UP000010552"/>
    </source>
</evidence>
<keyword evidence="2" id="KW-1185">Reference proteome</keyword>
<dbReference type="Proteomes" id="UP000010552">
    <property type="component" value="Unassembled WGS sequence"/>
</dbReference>
<sequence>MSSAPRAPALPAAPAPLFSSSRGRFLRDVGRALPPPFPAKSPVVRGAFEARPTANLPRVFSGASLRLRARFFLCSAVTF</sequence>
<gene>
    <name evidence="1" type="ORF">PAL_GLEAN10003239</name>
</gene>
<organism evidence="1 2">
    <name type="scientific">Pteropus alecto</name>
    <name type="common">Black flying fox</name>
    <dbReference type="NCBI Taxonomy" id="9402"/>
    <lineage>
        <taxon>Eukaryota</taxon>
        <taxon>Metazoa</taxon>
        <taxon>Chordata</taxon>
        <taxon>Craniata</taxon>
        <taxon>Vertebrata</taxon>
        <taxon>Euteleostomi</taxon>
        <taxon>Mammalia</taxon>
        <taxon>Eutheria</taxon>
        <taxon>Laurasiatheria</taxon>
        <taxon>Chiroptera</taxon>
        <taxon>Yinpterochiroptera</taxon>
        <taxon>Pteropodoidea</taxon>
        <taxon>Pteropodidae</taxon>
        <taxon>Pteropodinae</taxon>
        <taxon>Pteropus</taxon>
    </lineage>
</organism>
<dbReference type="EMBL" id="KB031118">
    <property type="protein sequence ID" value="ELK02902.1"/>
    <property type="molecule type" value="Genomic_DNA"/>
</dbReference>
<reference evidence="2" key="1">
    <citation type="journal article" date="2013" name="Science">
        <title>Comparative analysis of bat genomes provides insight into the evolution of flight and immunity.</title>
        <authorList>
            <person name="Zhang G."/>
            <person name="Cowled C."/>
            <person name="Shi Z."/>
            <person name="Huang Z."/>
            <person name="Bishop-Lilly K.A."/>
            <person name="Fang X."/>
            <person name="Wynne J.W."/>
            <person name="Xiong Z."/>
            <person name="Baker M.L."/>
            <person name="Zhao W."/>
            <person name="Tachedjian M."/>
            <person name="Zhu Y."/>
            <person name="Zhou P."/>
            <person name="Jiang X."/>
            <person name="Ng J."/>
            <person name="Yang L."/>
            <person name="Wu L."/>
            <person name="Xiao J."/>
            <person name="Feng Y."/>
            <person name="Chen Y."/>
            <person name="Sun X."/>
            <person name="Zhang Y."/>
            <person name="Marsh G.A."/>
            <person name="Crameri G."/>
            <person name="Broder C.C."/>
            <person name="Frey K.G."/>
            <person name="Wang L.F."/>
            <person name="Wang J."/>
        </authorList>
    </citation>
    <scope>NUCLEOTIDE SEQUENCE [LARGE SCALE GENOMIC DNA]</scope>
</reference>
<proteinExistence type="predicted"/>
<dbReference type="AlphaFoldDB" id="L5JV54"/>